<gene>
    <name evidence="3" type="ORF">C0039_05975</name>
</gene>
<accession>A0A2N5X4Z1</accession>
<evidence type="ECO:0000256" key="1">
    <source>
        <dbReference type="SAM" id="Phobius"/>
    </source>
</evidence>
<keyword evidence="1" id="KW-0472">Membrane</keyword>
<evidence type="ECO:0000259" key="2">
    <source>
        <dbReference type="Pfam" id="PF12697"/>
    </source>
</evidence>
<dbReference type="PANTHER" id="PTHR43798:SF33">
    <property type="entry name" value="HYDROLASE, PUTATIVE (AFU_ORTHOLOGUE AFUA_2G14860)-RELATED"/>
    <property type="match status" value="1"/>
</dbReference>
<dbReference type="InterPro" id="IPR000073">
    <property type="entry name" value="AB_hydrolase_1"/>
</dbReference>
<keyword evidence="3" id="KW-0378">Hydrolase</keyword>
<reference evidence="3 4" key="1">
    <citation type="submission" date="2018-01" db="EMBL/GenBank/DDBJ databases">
        <title>The draft genome sequence of Halioglobus lutimaris HF004.</title>
        <authorList>
            <person name="Du Z.-J."/>
            <person name="Shi M.-J."/>
        </authorList>
    </citation>
    <scope>NUCLEOTIDE SEQUENCE [LARGE SCALE GENOMIC DNA]</scope>
    <source>
        <strain evidence="3 4">HF004</strain>
    </source>
</reference>
<feature type="transmembrane region" description="Helical" evidence="1">
    <location>
        <begin position="5"/>
        <end position="25"/>
    </location>
</feature>
<protein>
    <submittedName>
        <fullName evidence="3">Alpha/beta hydrolase</fullName>
    </submittedName>
</protein>
<feature type="domain" description="AB hydrolase-1" evidence="2">
    <location>
        <begin position="60"/>
        <end position="282"/>
    </location>
</feature>
<dbReference type="Gene3D" id="3.40.50.1820">
    <property type="entry name" value="alpha/beta hydrolase"/>
    <property type="match status" value="1"/>
</dbReference>
<proteinExistence type="predicted"/>
<keyword evidence="1" id="KW-0812">Transmembrane</keyword>
<dbReference type="EMBL" id="PKUS01000005">
    <property type="protein sequence ID" value="PLW69559.1"/>
    <property type="molecule type" value="Genomic_DNA"/>
</dbReference>
<dbReference type="Proteomes" id="UP000235005">
    <property type="component" value="Unassembled WGS sequence"/>
</dbReference>
<dbReference type="PRINTS" id="PR00111">
    <property type="entry name" value="ABHYDROLASE"/>
</dbReference>
<organism evidence="3 4">
    <name type="scientific">Pseudohalioglobus lutimaris</name>
    <dbReference type="NCBI Taxonomy" id="1737061"/>
    <lineage>
        <taxon>Bacteria</taxon>
        <taxon>Pseudomonadati</taxon>
        <taxon>Pseudomonadota</taxon>
        <taxon>Gammaproteobacteria</taxon>
        <taxon>Cellvibrionales</taxon>
        <taxon>Halieaceae</taxon>
        <taxon>Pseudohalioglobus</taxon>
    </lineage>
</organism>
<dbReference type="GO" id="GO:0016020">
    <property type="term" value="C:membrane"/>
    <property type="evidence" value="ECO:0007669"/>
    <property type="project" value="TreeGrafter"/>
</dbReference>
<dbReference type="InterPro" id="IPR029058">
    <property type="entry name" value="AB_hydrolase_fold"/>
</dbReference>
<sequence>MIKKFALVMVGTAIIISILFAVILLDNPARPVAGQPLLAVNQGVDVRYYISGPDNAEVVVLLASYARSGSDFNELVDSVNGAGYRALILQARGIDGTGLPEYDLTLFDYADDLAAVLNQEKLRTPVTLVGHAFGNRIARAFASRYPARVRSLILLAAGDGGPPVDVRNDIFKILVRCLPDSIRSGALHRAFFAPDNNAPNYWMSGWYPRAGLAQGRATASTPLAQWSSGGTAPMLVVQPAQDAAAPHGAEKLKQLYPDRVKIVSLESAGHAILPEQPEEIARIVLGHLDSRRSER</sequence>
<dbReference type="OrthoDB" id="8632294at2"/>
<dbReference type="Pfam" id="PF12697">
    <property type="entry name" value="Abhydrolase_6"/>
    <property type="match status" value="1"/>
</dbReference>
<keyword evidence="4" id="KW-1185">Reference proteome</keyword>
<dbReference type="InterPro" id="IPR050266">
    <property type="entry name" value="AB_hydrolase_sf"/>
</dbReference>
<dbReference type="AlphaFoldDB" id="A0A2N5X4Z1"/>
<comment type="caution">
    <text evidence="3">The sequence shown here is derived from an EMBL/GenBank/DDBJ whole genome shotgun (WGS) entry which is preliminary data.</text>
</comment>
<dbReference type="RefSeq" id="WP_101517564.1">
    <property type="nucleotide sequence ID" value="NZ_PKUS01000005.1"/>
</dbReference>
<dbReference type="GO" id="GO:0016787">
    <property type="term" value="F:hydrolase activity"/>
    <property type="evidence" value="ECO:0007669"/>
    <property type="project" value="UniProtKB-KW"/>
</dbReference>
<dbReference type="SUPFAM" id="SSF53474">
    <property type="entry name" value="alpha/beta-Hydrolases"/>
    <property type="match status" value="1"/>
</dbReference>
<keyword evidence="1" id="KW-1133">Transmembrane helix</keyword>
<evidence type="ECO:0000313" key="4">
    <source>
        <dbReference type="Proteomes" id="UP000235005"/>
    </source>
</evidence>
<evidence type="ECO:0000313" key="3">
    <source>
        <dbReference type="EMBL" id="PLW69559.1"/>
    </source>
</evidence>
<dbReference type="PANTHER" id="PTHR43798">
    <property type="entry name" value="MONOACYLGLYCEROL LIPASE"/>
    <property type="match status" value="1"/>
</dbReference>
<name>A0A2N5X4Z1_9GAMM</name>